<dbReference type="PROSITE" id="PS51085">
    <property type="entry name" value="2FE2S_FER_2"/>
    <property type="match status" value="1"/>
</dbReference>
<evidence type="ECO:0000256" key="5">
    <source>
        <dbReference type="ARBA" id="ARBA00023004"/>
    </source>
</evidence>
<evidence type="ECO:0000259" key="7">
    <source>
        <dbReference type="PROSITE" id="PS51085"/>
    </source>
</evidence>
<dbReference type="RefSeq" id="WP_169147672.1">
    <property type="nucleotide sequence ID" value="NZ_JABBGA010000022.1"/>
</dbReference>
<dbReference type="SUPFAM" id="SSF52343">
    <property type="entry name" value="Ferredoxin reductase-like, C-terminal NADP-linked domain"/>
    <property type="match status" value="1"/>
</dbReference>
<dbReference type="GO" id="GO:0051537">
    <property type="term" value="F:2 iron, 2 sulfur cluster binding"/>
    <property type="evidence" value="ECO:0007669"/>
    <property type="project" value="UniProtKB-KW"/>
</dbReference>
<dbReference type="InterPro" id="IPR001041">
    <property type="entry name" value="2Fe-2S_ferredoxin-type"/>
</dbReference>
<keyword evidence="10" id="KW-1185">Reference proteome</keyword>
<dbReference type="Gene3D" id="3.40.50.80">
    <property type="entry name" value="Nucleotide-binding domain of ferredoxin-NADP reductase (FNR) module"/>
    <property type="match status" value="1"/>
</dbReference>
<organism evidence="9 10">
    <name type="scientific">Zoogloea dura</name>
    <dbReference type="NCBI Taxonomy" id="2728840"/>
    <lineage>
        <taxon>Bacteria</taxon>
        <taxon>Pseudomonadati</taxon>
        <taxon>Pseudomonadota</taxon>
        <taxon>Betaproteobacteria</taxon>
        <taxon>Rhodocyclales</taxon>
        <taxon>Zoogloeaceae</taxon>
        <taxon>Zoogloea</taxon>
    </lineage>
</organism>
<dbReference type="GO" id="GO:0046872">
    <property type="term" value="F:metal ion binding"/>
    <property type="evidence" value="ECO:0007669"/>
    <property type="project" value="UniProtKB-KW"/>
</dbReference>
<dbReference type="PANTHER" id="PTHR47354">
    <property type="entry name" value="NADH OXIDOREDUCTASE HCR"/>
    <property type="match status" value="1"/>
</dbReference>
<dbReference type="GO" id="GO:0016491">
    <property type="term" value="F:oxidoreductase activity"/>
    <property type="evidence" value="ECO:0007669"/>
    <property type="project" value="UniProtKB-KW"/>
</dbReference>
<feature type="domain" description="2Fe-2S ferredoxin-type" evidence="7">
    <location>
        <begin position="232"/>
        <end position="317"/>
    </location>
</feature>
<comment type="caution">
    <text evidence="9">The sequence shown here is derived from an EMBL/GenBank/DDBJ whole genome shotgun (WGS) entry which is preliminary data.</text>
</comment>
<dbReference type="CDD" id="cd06185">
    <property type="entry name" value="PDR_like"/>
    <property type="match status" value="1"/>
</dbReference>
<keyword evidence="4" id="KW-0560">Oxidoreductase</keyword>
<evidence type="ECO:0000313" key="9">
    <source>
        <dbReference type="EMBL" id="NML28138.1"/>
    </source>
</evidence>
<dbReference type="InterPro" id="IPR008333">
    <property type="entry name" value="Cbr1-like_FAD-bd_dom"/>
</dbReference>
<evidence type="ECO:0000313" key="10">
    <source>
        <dbReference type="Proteomes" id="UP000580043"/>
    </source>
</evidence>
<evidence type="ECO:0000256" key="1">
    <source>
        <dbReference type="ARBA" id="ARBA00022630"/>
    </source>
</evidence>
<proteinExistence type="predicted"/>
<evidence type="ECO:0000256" key="4">
    <source>
        <dbReference type="ARBA" id="ARBA00023002"/>
    </source>
</evidence>
<dbReference type="InterPro" id="IPR050415">
    <property type="entry name" value="MRET"/>
</dbReference>
<dbReference type="CDD" id="cd00207">
    <property type="entry name" value="fer2"/>
    <property type="match status" value="1"/>
</dbReference>
<dbReference type="PANTHER" id="PTHR47354:SF1">
    <property type="entry name" value="CARNITINE MONOOXYGENASE REDUCTASE SUBUNIT"/>
    <property type="match status" value="1"/>
</dbReference>
<dbReference type="InterPro" id="IPR006058">
    <property type="entry name" value="2Fe2S_fd_BS"/>
</dbReference>
<evidence type="ECO:0000256" key="2">
    <source>
        <dbReference type="ARBA" id="ARBA00022714"/>
    </source>
</evidence>
<dbReference type="SUPFAM" id="SSF54292">
    <property type="entry name" value="2Fe-2S ferredoxin-like"/>
    <property type="match status" value="1"/>
</dbReference>
<dbReference type="InterPro" id="IPR017938">
    <property type="entry name" value="Riboflavin_synthase-like_b-brl"/>
</dbReference>
<dbReference type="Gene3D" id="2.40.30.10">
    <property type="entry name" value="Translation factors"/>
    <property type="match status" value="1"/>
</dbReference>
<dbReference type="SUPFAM" id="SSF63380">
    <property type="entry name" value="Riboflavin synthase domain-like"/>
    <property type="match status" value="1"/>
</dbReference>
<gene>
    <name evidence="9" type="ORF">HHL15_20470</name>
</gene>
<keyword evidence="2" id="KW-0001">2Fe-2S</keyword>
<protein>
    <submittedName>
        <fullName evidence="9">Oxidoreductase</fullName>
    </submittedName>
</protein>
<keyword evidence="1" id="KW-0285">Flavoprotein</keyword>
<sequence>MITGDQLQLRVAAIRDISPTLRLVRFENAGDGPLPPSATGAHLQVVLQGAQKEIRNAYSLISKPGSRDAYEIIVRRVPESRGGSAYIHEQLKTGDLLTTSWPGNLFAPQRSARKHIMVAGGIGITPFLSYVADFAGKGIDYELHLCCREEEKDSFAPWLPEPDKVFVHWDADGHRLDIPALLLRQPANSHLYVCGPDFLTNDVLEAAETGGWPDNHVHCERFGNALSGGEAFRAVLQRSGKEIEVGEHESLLEAIEREGVEVPCLCRGGACGVCLTSVLDGEPEHRDHYLGKAERAGGKHIMPCVSRAKSGLLVLDL</sequence>
<accession>A0A848G792</accession>
<keyword evidence="3" id="KW-0479">Metal-binding</keyword>
<dbReference type="PROSITE" id="PS00197">
    <property type="entry name" value="2FE2S_FER_1"/>
    <property type="match status" value="1"/>
</dbReference>
<dbReference type="AlphaFoldDB" id="A0A848G792"/>
<dbReference type="Pfam" id="PF00111">
    <property type="entry name" value="Fer2"/>
    <property type="match status" value="1"/>
</dbReference>
<feature type="domain" description="FAD-binding FR-type" evidence="8">
    <location>
        <begin position="4"/>
        <end position="109"/>
    </location>
</feature>
<name>A0A848G792_9RHOO</name>
<dbReference type="InterPro" id="IPR039261">
    <property type="entry name" value="FNR_nucleotide-bd"/>
</dbReference>
<dbReference type="InterPro" id="IPR036010">
    <property type="entry name" value="2Fe-2S_ferredoxin-like_sf"/>
</dbReference>
<keyword evidence="6" id="KW-0411">Iron-sulfur</keyword>
<dbReference type="Gene3D" id="3.10.20.30">
    <property type="match status" value="1"/>
</dbReference>
<evidence type="ECO:0000259" key="8">
    <source>
        <dbReference type="PROSITE" id="PS51384"/>
    </source>
</evidence>
<reference evidence="9 10" key="1">
    <citation type="submission" date="2020-04" db="EMBL/GenBank/DDBJ databases">
        <title>Zoogloea sp. G-4-1-14 isolated from soil.</title>
        <authorList>
            <person name="Dahal R.H."/>
        </authorList>
    </citation>
    <scope>NUCLEOTIDE SEQUENCE [LARGE SCALE GENOMIC DNA]</scope>
    <source>
        <strain evidence="9 10">G-4-1-14</strain>
    </source>
</reference>
<dbReference type="PROSITE" id="PS51384">
    <property type="entry name" value="FAD_FR"/>
    <property type="match status" value="1"/>
</dbReference>
<evidence type="ECO:0000256" key="6">
    <source>
        <dbReference type="ARBA" id="ARBA00023014"/>
    </source>
</evidence>
<dbReference type="InterPro" id="IPR017927">
    <property type="entry name" value="FAD-bd_FR_type"/>
</dbReference>
<dbReference type="Proteomes" id="UP000580043">
    <property type="component" value="Unassembled WGS sequence"/>
</dbReference>
<keyword evidence="5" id="KW-0408">Iron</keyword>
<dbReference type="EMBL" id="JABBGA010000022">
    <property type="protein sequence ID" value="NML28138.1"/>
    <property type="molecule type" value="Genomic_DNA"/>
</dbReference>
<dbReference type="InterPro" id="IPR012675">
    <property type="entry name" value="Beta-grasp_dom_sf"/>
</dbReference>
<dbReference type="Pfam" id="PF00970">
    <property type="entry name" value="FAD_binding_6"/>
    <property type="match status" value="1"/>
</dbReference>
<evidence type="ECO:0000256" key="3">
    <source>
        <dbReference type="ARBA" id="ARBA00022723"/>
    </source>
</evidence>
<dbReference type="PRINTS" id="PR00409">
    <property type="entry name" value="PHDIOXRDTASE"/>
</dbReference>